<dbReference type="WBParaSite" id="nRc.2.0.1.t27346-RA">
    <property type="protein sequence ID" value="nRc.2.0.1.t27346-RA"/>
    <property type="gene ID" value="nRc.2.0.1.g27346"/>
</dbReference>
<evidence type="ECO:0000313" key="1">
    <source>
        <dbReference type="Proteomes" id="UP000887565"/>
    </source>
</evidence>
<name>A0A915JMZ9_ROMCU</name>
<organism evidence="1 2">
    <name type="scientific">Romanomermis culicivorax</name>
    <name type="common">Nematode worm</name>
    <dbReference type="NCBI Taxonomy" id="13658"/>
    <lineage>
        <taxon>Eukaryota</taxon>
        <taxon>Metazoa</taxon>
        <taxon>Ecdysozoa</taxon>
        <taxon>Nematoda</taxon>
        <taxon>Enoplea</taxon>
        <taxon>Dorylaimia</taxon>
        <taxon>Mermithida</taxon>
        <taxon>Mermithoidea</taxon>
        <taxon>Mermithidae</taxon>
        <taxon>Romanomermis</taxon>
    </lineage>
</organism>
<accession>A0A915JMZ9</accession>
<proteinExistence type="predicted"/>
<dbReference type="AlphaFoldDB" id="A0A915JMZ9"/>
<evidence type="ECO:0000313" key="2">
    <source>
        <dbReference type="WBParaSite" id="nRc.2.0.1.t27346-RA"/>
    </source>
</evidence>
<sequence>MHMHINHNEPKKWKNTSAALLSVATLVTRPWCQITTLVFTPKIQHPLSEHLLDVLQQREC</sequence>
<keyword evidence="1" id="KW-1185">Reference proteome</keyword>
<dbReference type="Proteomes" id="UP000887565">
    <property type="component" value="Unplaced"/>
</dbReference>
<reference evidence="2" key="1">
    <citation type="submission" date="2022-11" db="UniProtKB">
        <authorList>
            <consortium name="WormBaseParasite"/>
        </authorList>
    </citation>
    <scope>IDENTIFICATION</scope>
</reference>
<protein>
    <submittedName>
        <fullName evidence="2">Uncharacterized protein</fullName>
    </submittedName>
</protein>